<protein>
    <submittedName>
        <fullName evidence="3">Uncharacterized protein</fullName>
    </submittedName>
</protein>
<proteinExistence type="predicted"/>
<evidence type="ECO:0000313" key="4">
    <source>
        <dbReference type="Proteomes" id="UP000054078"/>
    </source>
</evidence>
<keyword evidence="2" id="KW-0472">Membrane</keyword>
<comment type="caution">
    <text evidence="3">The sequence shown here is derived from an EMBL/GenBank/DDBJ whole genome shotgun (WGS) entry which is preliminary data.</text>
</comment>
<keyword evidence="2" id="KW-1133">Transmembrane helix</keyword>
<name>A0A100YV79_TRASO</name>
<feature type="transmembrane region" description="Helical" evidence="2">
    <location>
        <begin position="42"/>
        <end position="68"/>
    </location>
</feature>
<dbReference type="RefSeq" id="WP_059054983.1">
    <property type="nucleotide sequence ID" value="NZ_LOJF01000010.1"/>
</dbReference>
<organism evidence="3 4">
    <name type="scientific">Tractidigestivibacter scatoligenes</name>
    <name type="common">Olsenella scatoligenes</name>
    <dbReference type="NCBI Taxonomy" id="1299998"/>
    <lineage>
        <taxon>Bacteria</taxon>
        <taxon>Bacillati</taxon>
        <taxon>Actinomycetota</taxon>
        <taxon>Coriobacteriia</taxon>
        <taxon>Coriobacteriales</taxon>
        <taxon>Atopobiaceae</taxon>
        <taxon>Tractidigestivibacter</taxon>
    </lineage>
</organism>
<dbReference type="EMBL" id="LOJF01000010">
    <property type="protein sequence ID" value="KUH58052.1"/>
    <property type="molecule type" value="Genomic_DNA"/>
</dbReference>
<evidence type="ECO:0000256" key="1">
    <source>
        <dbReference type="SAM" id="MobiDB-lite"/>
    </source>
</evidence>
<feature type="compositionally biased region" description="Low complexity" evidence="1">
    <location>
        <begin position="15"/>
        <end position="27"/>
    </location>
</feature>
<dbReference type="Proteomes" id="UP000054078">
    <property type="component" value="Unassembled WGS sequence"/>
</dbReference>
<keyword evidence="2" id="KW-0812">Transmembrane</keyword>
<feature type="region of interest" description="Disordered" evidence="1">
    <location>
        <begin position="1"/>
        <end position="27"/>
    </location>
</feature>
<feature type="compositionally biased region" description="Basic and acidic residues" evidence="1">
    <location>
        <begin position="1"/>
        <end position="13"/>
    </location>
</feature>
<reference evidence="3 4" key="1">
    <citation type="submission" date="2015-12" db="EMBL/GenBank/DDBJ databases">
        <title>Draft Genome Sequence of Olsenella scatoligenes SK9K4T; a Producer of 3-Methylindole- (skatole) and 4-Methylphenol- (p-cresol) Isolated from Pig Feces.</title>
        <authorList>
            <person name="Li X."/>
            <person name="Borg B."/>
            <person name="Canibe N."/>
        </authorList>
    </citation>
    <scope>NUCLEOTIDE SEQUENCE [LARGE SCALE GENOMIC DNA]</scope>
    <source>
        <strain evidence="3 4">SK9K4</strain>
    </source>
</reference>
<gene>
    <name evidence="3" type="ORF">AUL39_07485</name>
</gene>
<accession>A0A100YV79</accession>
<evidence type="ECO:0000256" key="2">
    <source>
        <dbReference type="SAM" id="Phobius"/>
    </source>
</evidence>
<evidence type="ECO:0000313" key="3">
    <source>
        <dbReference type="EMBL" id="KUH58052.1"/>
    </source>
</evidence>
<dbReference type="AlphaFoldDB" id="A0A100YV79"/>
<keyword evidence="4" id="KW-1185">Reference proteome</keyword>
<sequence length="82" mass="8675">MGLGTEDRTHAEKGNTPSTSSSRKPSRLSNLMANVGHIDSRTLIYVLLIIVACALVIVAIAAVSQMFIASPSAASSLPKYHH</sequence>